<dbReference type="EMBL" id="BMJC01000004">
    <property type="protein sequence ID" value="GGB08462.1"/>
    <property type="molecule type" value="Genomic_DNA"/>
</dbReference>
<evidence type="ECO:0000259" key="1">
    <source>
        <dbReference type="Pfam" id="PF00534"/>
    </source>
</evidence>
<organism evidence="2 3">
    <name type="scientific">Puia dinghuensis</name>
    <dbReference type="NCBI Taxonomy" id="1792502"/>
    <lineage>
        <taxon>Bacteria</taxon>
        <taxon>Pseudomonadati</taxon>
        <taxon>Bacteroidota</taxon>
        <taxon>Chitinophagia</taxon>
        <taxon>Chitinophagales</taxon>
        <taxon>Chitinophagaceae</taxon>
        <taxon>Puia</taxon>
    </lineage>
</organism>
<evidence type="ECO:0000313" key="3">
    <source>
        <dbReference type="Proteomes" id="UP000607559"/>
    </source>
</evidence>
<proteinExistence type="predicted"/>
<comment type="caution">
    <text evidence="2">The sequence shown here is derived from an EMBL/GenBank/DDBJ whole genome shotgun (WGS) entry which is preliminary data.</text>
</comment>
<evidence type="ECO:0000313" key="2">
    <source>
        <dbReference type="EMBL" id="GGB08462.1"/>
    </source>
</evidence>
<gene>
    <name evidence="2" type="ORF">GCM10011511_34920</name>
</gene>
<name>A0A8J2UEX4_9BACT</name>
<dbReference type="PANTHER" id="PTHR45947">
    <property type="entry name" value="SULFOQUINOVOSYL TRANSFERASE SQD2"/>
    <property type="match status" value="1"/>
</dbReference>
<dbReference type="Gene3D" id="3.40.50.2000">
    <property type="entry name" value="Glycogen Phosphorylase B"/>
    <property type="match status" value="2"/>
</dbReference>
<dbReference type="SUPFAM" id="SSF53756">
    <property type="entry name" value="UDP-Glycosyltransferase/glycogen phosphorylase"/>
    <property type="match status" value="1"/>
</dbReference>
<sequence>MKRLAIITTHPIQYYAPMFNLLSRRGNIHVKVYYTIPQGKTDFDKDFGQTVKWDIPLLEGYEYAFVAAGLNKAIEEWGADAILVIGWNHWVHMKAMWHFSKRKTVLFRGDSTLLDELPGWRKIARKTVLRRVYRYVDKALYVGINNKQYYIEYGLKPHQLEFAPHAIDNQRFYDPEGDYSRKAAEWRRDLGIDPATFVFLFVAKLQPEKDPLTLIRAFRRLDPKKAILLIVGSGVLEETLKQEAAGDERILFLPFQNQSSMPIVYRLGEVFCLPSQTETWGLAVNEAMACERPVLVSDRCGCAPDLVIPGKNGFIFEAGNVDDLTAKMQPFLGDPAIGRQMGAESVSLIRQWSFDRIASAIEASITAENE</sequence>
<dbReference type="GO" id="GO:0016757">
    <property type="term" value="F:glycosyltransferase activity"/>
    <property type="evidence" value="ECO:0007669"/>
    <property type="project" value="InterPro"/>
</dbReference>
<dbReference type="InterPro" id="IPR050194">
    <property type="entry name" value="Glycosyltransferase_grp1"/>
</dbReference>
<dbReference type="InterPro" id="IPR001296">
    <property type="entry name" value="Glyco_trans_1"/>
</dbReference>
<dbReference type="PANTHER" id="PTHR45947:SF3">
    <property type="entry name" value="SULFOQUINOVOSYL TRANSFERASE SQD2"/>
    <property type="match status" value="1"/>
</dbReference>
<reference evidence="2" key="2">
    <citation type="submission" date="2020-09" db="EMBL/GenBank/DDBJ databases">
        <authorList>
            <person name="Sun Q."/>
            <person name="Zhou Y."/>
        </authorList>
    </citation>
    <scope>NUCLEOTIDE SEQUENCE</scope>
    <source>
        <strain evidence="2">CGMCC 1.15448</strain>
    </source>
</reference>
<dbReference type="Proteomes" id="UP000607559">
    <property type="component" value="Unassembled WGS sequence"/>
</dbReference>
<keyword evidence="3" id="KW-1185">Reference proteome</keyword>
<reference evidence="2" key="1">
    <citation type="journal article" date="2014" name="Int. J. Syst. Evol. Microbiol.">
        <title>Complete genome sequence of Corynebacterium casei LMG S-19264T (=DSM 44701T), isolated from a smear-ripened cheese.</title>
        <authorList>
            <consortium name="US DOE Joint Genome Institute (JGI-PGF)"/>
            <person name="Walter F."/>
            <person name="Albersmeier A."/>
            <person name="Kalinowski J."/>
            <person name="Ruckert C."/>
        </authorList>
    </citation>
    <scope>NUCLEOTIDE SEQUENCE</scope>
    <source>
        <strain evidence="2">CGMCC 1.15448</strain>
    </source>
</reference>
<dbReference type="AlphaFoldDB" id="A0A8J2UEX4"/>
<accession>A0A8J2UEX4</accession>
<dbReference type="Pfam" id="PF00534">
    <property type="entry name" value="Glycos_transf_1"/>
    <property type="match status" value="1"/>
</dbReference>
<feature type="domain" description="Glycosyl transferase family 1" evidence="1">
    <location>
        <begin position="184"/>
        <end position="341"/>
    </location>
</feature>
<dbReference type="RefSeq" id="WP_188934032.1">
    <property type="nucleotide sequence ID" value="NZ_BMJC01000004.1"/>
</dbReference>
<protein>
    <submittedName>
        <fullName evidence="2">Hexosyltransferase</fullName>
    </submittedName>
</protein>
<dbReference type="CDD" id="cd03801">
    <property type="entry name" value="GT4_PimA-like"/>
    <property type="match status" value="1"/>
</dbReference>